<organism evidence="4 5">
    <name type="scientific">Mucilaginibacter pankratovii</name>
    <dbReference type="NCBI Taxonomy" id="2772110"/>
    <lineage>
        <taxon>Bacteria</taxon>
        <taxon>Pseudomonadati</taxon>
        <taxon>Bacteroidota</taxon>
        <taxon>Sphingobacteriia</taxon>
        <taxon>Sphingobacteriales</taxon>
        <taxon>Sphingobacteriaceae</taxon>
        <taxon>Mucilaginibacter</taxon>
    </lineage>
</organism>
<dbReference type="PANTHER" id="PTHR44591:SF3">
    <property type="entry name" value="RESPONSE REGULATORY DOMAIN-CONTAINING PROTEIN"/>
    <property type="match status" value="1"/>
</dbReference>
<dbReference type="SUPFAM" id="SSF52172">
    <property type="entry name" value="CheY-like"/>
    <property type="match status" value="1"/>
</dbReference>
<evidence type="ECO:0000313" key="5">
    <source>
        <dbReference type="Proteomes" id="UP000606600"/>
    </source>
</evidence>
<dbReference type="Gene3D" id="3.40.50.2300">
    <property type="match status" value="1"/>
</dbReference>
<dbReference type="InterPro" id="IPR001789">
    <property type="entry name" value="Sig_transdc_resp-reg_receiver"/>
</dbReference>
<keyword evidence="1 2" id="KW-0597">Phosphoprotein</keyword>
<name>A0ABR7WMG6_9SPHI</name>
<keyword evidence="5" id="KW-1185">Reference proteome</keyword>
<feature type="domain" description="Response regulatory" evidence="3">
    <location>
        <begin position="3"/>
        <end position="116"/>
    </location>
</feature>
<evidence type="ECO:0000256" key="1">
    <source>
        <dbReference type="ARBA" id="ARBA00022553"/>
    </source>
</evidence>
<sequence>MKKILIIEDDEATLELLGLICEEKAVEVALKSTLIDLAEIESMKPDLILLDHWMGSSRGGDLCLEIKQNQATQDIPVILISALNEIGQIALDNCADGCIMKPFNVEEIQEVIETYIG</sequence>
<dbReference type="Proteomes" id="UP000606600">
    <property type="component" value="Unassembled WGS sequence"/>
</dbReference>
<dbReference type="PANTHER" id="PTHR44591">
    <property type="entry name" value="STRESS RESPONSE REGULATOR PROTEIN 1"/>
    <property type="match status" value="1"/>
</dbReference>
<feature type="modified residue" description="4-aspartylphosphate" evidence="2">
    <location>
        <position position="51"/>
    </location>
</feature>
<dbReference type="PROSITE" id="PS50110">
    <property type="entry name" value="RESPONSE_REGULATORY"/>
    <property type="match status" value="1"/>
</dbReference>
<comment type="caution">
    <text evidence="4">The sequence shown here is derived from an EMBL/GenBank/DDBJ whole genome shotgun (WGS) entry which is preliminary data.</text>
</comment>
<evidence type="ECO:0000259" key="3">
    <source>
        <dbReference type="PROSITE" id="PS50110"/>
    </source>
</evidence>
<dbReference type="Pfam" id="PF00072">
    <property type="entry name" value="Response_reg"/>
    <property type="match status" value="1"/>
</dbReference>
<accession>A0ABR7WMG6</accession>
<evidence type="ECO:0000256" key="2">
    <source>
        <dbReference type="PROSITE-ProRule" id="PRU00169"/>
    </source>
</evidence>
<protein>
    <submittedName>
        <fullName evidence="4">Response regulator transcription factor</fullName>
    </submittedName>
</protein>
<proteinExistence type="predicted"/>
<gene>
    <name evidence="4" type="ORF">IDJ77_06660</name>
</gene>
<dbReference type="InterPro" id="IPR050595">
    <property type="entry name" value="Bact_response_regulator"/>
</dbReference>
<evidence type="ECO:0000313" key="4">
    <source>
        <dbReference type="EMBL" id="MBD1363485.1"/>
    </source>
</evidence>
<dbReference type="InterPro" id="IPR011006">
    <property type="entry name" value="CheY-like_superfamily"/>
</dbReference>
<dbReference type="SMART" id="SM00448">
    <property type="entry name" value="REC"/>
    <property type="match status" value="1"/>
</dbReference>
<reference evidence="4 5" key="1">
    <citation type="submission" date="2020-09" db="EMBL/GenBank/DDBJ databases">
        <title>Novel species of Mucilaginibacter isolated from a glacier on the Tibetan Plateau.</title>
        <authorList>
            <person name="Liu Q."/>
            <person name="Xin Y.-H."/>
        </authorList>
    </citation>
    <scope>NUCLEOTIDE SEQUENCE [LARGE SCALE GENOMIC DNA]</scope>
    <source>
        <strain evidence="4 5">ZT4R22</strain>
    </source>
</reference>
<dbReference type="RefSeq" id="WP_191188160.1">
    <property type="nucleotide sequence ID" value="NZ_JACWMY010000003.1"/>
</dbReference>
<dbReference type="EMBL" id="JACWMY010000003">
    <property type="protein sequence ID" value="MBD1363485.1"/>
    <property type="molecule type" value="Genomic_DNA"/>
</dbReference>